<evidence type="ECO:0000256" key="4">
    <source>
        <dbReference type="ARBA" id="ARBA00022475"/>
    </source>
</evidence>
<evidence type="ECO:0000256" key="11">
    <source>
        <dbReference type="ARBA" id="ARBA00023310"/>
    </source>
</evidence>
<gene>
    <name evidence="12" type="primary">atpB</name>
    <name evidence="14" type="ORF">SAMN05660284_01928</name>
</gene>
<comment type="function">
    <text evidence="12 13">Key component of the proton channel; it plays a direct role in the translocation of protons across the membrane.</text>
</comment>
<feature type="transmembrane region" description="Helical" evidence="12">
    <location>
        <begin position="188"/>
        <end position="207"/>
    </location>
</feature>
<dbReference type="FunFam" id="1.20.120.220:FF:000002">
    <property type="entry name" value="ATP synthase subunit a"/>
    <property type="match status" value="1"/>
</dbReference>
<dbReference type="RefSeq" id="WP_091195203.1">
    <property type="nucleotide sequence ID" value="NZ_FOVE01000013.1"/>
</dbReference>
<keyword evidence="8 12" id="KW-1133">Transmembrane helix</keyword>
<evidence type="ECO:0000313" key="15">
    <source>
        <dbReference type="Proteomes" id="UP000242869"/>
    </source>
</evidence>
<evidence type="ECO:0000256" key="1">
    <source>
        <dbReference type="ARBA" id="ARBA00004141"/>
    </source>
</evidence>
<accession>A0A1I5AIQ2</accession>
<dbReference type="GO" id="GO:0045259">
    <property type="term" value="C:proton-transporting ATP synthase complex"/>
    <property type="evidence" value="ECO:0007669"/>
    <property type="project" value="UniProtKB-KW"/>
</dbReference>
<keyword evidence="7 12" id="KW-0375">Hydrogen ion transport</keyword>
<dbReference type="GO" id="GO:0042777">
    <property type="term" value="P:proton motive force-driven plasma membrane ATP synthesis"/>
    <property type="evidence" value="ECO:0007669"/>
    <property type="project" value="TreeGrafter"/>
</dbReference>
<keyword evidence="10 12" id="KW-0472">Membrane</keyword>
<evidence type="ECO:0000256" key="13">
    <source>
        <dbReference type="RuleBase" id="RU000483"/>
    </source>
</evidence>
<feature type="transmembrane region" description="Helical" evidence="12">
    <location>
        <begin position="151"/>
        <end position="168"/>
    </location>
</feature>
<dbReference type="OrthoDB" id="9789241at2"/>
<evidence type="ECO:0000256" key="9">
    <source>
        <dbReference type="ARBA" id="ARBA00023065"/>
    </source>
</evidence>
<dbReference type="GO" id="GO:0005886">
    <property type="term" value="C:plasma membrane"/>
    <property type="evidence" value="ECO:0007669"/>
    <property type="project" value="UniProtKB-SubCell"/>
</dbReference>
<dbReference type="InterPro" id="IPR000568">
    <property type="entry name" value="ATP_synth_F0_asu"/>
</dbReference>
<dbReference type="Gene3D" id="1.20.120.220">
    <property type="entry name" value="ATP synthase, F0 complex, subunit A"/>
    <property type="match status" value="1"/>
</dbReference>
<evidence type="ECO:0000256" key="6">
    <source>
        <dbReference type="ARBA" id="ARBA00022692"/>
    </source>
</evidence>
<keyword evidence="15" id="KW-1185">Reference proteome</keyword>
<evidence type="ECO:0000256" key="3">
    <source>
        <dbReference type="ARBA" id="ARBA00022448"/>
    </source>
</evidence>
<feature type="transmembrane region" description="Helical" evidence="12">
    <location>
        <begin position="37"/>
        <end position="55"/>
    </location>
</feature>
<evidence type="ECO:0000256" key="7">
    <source>
        <dbReference type="ARBA" id="ARBA00022781"/>
    </source>
</evidence>
<dbReference type="PROSITE" id="PS00449">
    <property type="entry name" value="ATPASE_A"/>
    <property type="match status" value="1"/>
</dbReference>
<evidence type="ECO:0000256" key="10">
    <source>
        <dbReference type="ARBA" id="ARBA00023136"/>
    </source>
</evidence>
<keyword evidence="4 12" id="KW-1003">Cell membrane</keyword>
<sequence>MSGQHAYVPANPTEYIQHHLKFWKVGDGFWSFHLDTFWVALLTGFVFLALFAYVARRATSGVPGRLQNVIEMIVDMVDSQVKGAFHGRGSNLVGPLSLTVFMWVVLMNSMDFLPVDLLPKLAQWFAMTFFHADPHHVYLRVVPTADINQTLAMSISVVLCTVALGIAAKGPAGFLKELFTAPFHAHNPVMILLLAPVNFFMQLVEYFSKMLSLAMRLMGNMFAGELVFMLIALMPWWAQWVGGAPWAIFHILIVILQAYIFMMLTIVYCSLAVEEH</sequence>
<dbReference type="Proteomes" id="UP000242869">
    <property type="component" value="Unassembled WGS sequence"/>
</dbReference>
<dbReference type="CDD" id="cd00310">
    <property type="entry name" value="ATP-synt_Fo_a_6"/>
    <property type="match status" value="1"/>
</dbReference>
<dbReference type="NCBIfam" id="TIGR01131">
    <property type="entry name" value="ATP_synt_6_or_A"/>
    <property type="match status" value="1"/>
</dbReference>
<comment type="subcellular location">
    <subcellularLocation>
        <location evidence="12 13">Cell membrane</location>
        <topology evidence="12 13">Multi-pass membrane protein</topology>
    </subcellularLocation>
    <subcellularLocation>
        <location evidence="1">Membrane</location>
        <topology evidence="1">Multi-pass membrane protein</topology>
    </subcellularLocation>
</comment>
<dbReference type="PANTHER" id="PTHR42823">
    <property type="entry name" value="ATP SYNTHASE SUBUNIT A, CHLOROPLASTIC"/>
    <property type="match status" value="1"/>
</dbReference>
<dbReference type="EMBL" id="FOVE01000013">
    <property type="protein sequence ID" value="SFN62386.1"/>
    <property type="molecule type" value="Genomic_DNA"/>
</dbReference>
<keyword evidence="6 12" id="KW-0812">Transmembrane</keyword>
<dbReference type="PANTHER" id="PTHR42823:SF3">
    <property type="entry name" value="ATP SYNTHASE SUBUNIT A, CHLOROPLASTIC"/>
    <property type="match status" value="1"/>
</dbReference>
<dbReference type="Pfam" id="PF00119">
    <property type="entry name" value="ATP-synt_A"/>
    <property type="match status" value="1"/>
</dbReference>
<feature type="transmembrane region" description="Helical" evidence="12">
    <location>
        <begin position="244"/>
        <end position="273"/>
    </location>
</feature>
<feature type="transmembrane region" description="Helical" evidence="12">
    <location>
        <begin position="92"/>
        <end position="109"/>
    </location>
</feature>
<keyword evidence="11 12" id="KW-0066">ATP synthesis</keyword>
<evidence type="ECO:0000256" key="12">
    <source>
        <dbReference type="HAMAP-Rule" id="MF_01393"/>
    </source>
</evidence>
<dbReference type="InterPro" id="IPR035908">
    <property type="entry name" value="F0_ATP_A_sf"/>
</dbReference>
<evidence type="ECO:0000313" key="14">
    <source>
        <dbReference type="EMBL" id="SFN62386.1"/>
    </source>
</evidence>
<dbReference type="InterPro" id="IPR045082">
    <property type="entry name" value="ATP_syn_F0_a_bact/chloroplast"/>
</dbReference>
<dbReference type="InterPro" id="IPR023011">
    <property type="entry name" value="ATP_synth_F0_asu_AS"/>
</dbReference>
<dbReference type="GO" id="GO:0046933">
    <property type="term" value="F:proton-transporting ATP synthase activity, rotational mechanism"/>
    <property type="evidence" value="ECO:0007669"/>
    <property type="project" value="UniProtKB-UniRule"/>
</dbReference>
<keyword evidence="3 12" id="KW-0813">Transport</keyword>
<evidence type="ECO:0000256" key="8">
    <source>
        <dbReference type="ARBA" id="ARBA00022989"/>
    </source>
</evidence>
<proteinExistence type="inferred from homology"/>
<organism evidence="14 15">
    <name type="scientific">Formivibrio citricus</name>
    <dbReference type="NCBI Taxonomy" id="83765"/>
    <lineage>
        <taxon>Bacteria</taxon>
        <taxon>Pseudomonadati</taxon>
        <taxon>Pseudomonadota</taxon>
        <taxon>Betaproteobacteria</taxon>
        <taxon>Neisseriales</taxon>
        <taxon>Chitinibacteraceae</taxon>
        <taxon>Formivibrio</taxon>
    </lineage>
</organism>
<dbReference type="HAMAP" id="MF_01393">
    <property type="entry name" value="ATP_synth_a_bact"/>
    <property type="match status" value="1"/>
</dbReference>
<keyword evidence="5 12" id="KW-0138">CF(0)</keyword>
<name>A0A1I5AIQ2_9NEIS</name>
<comment type="similarity">
    <text evidence="2 12 13">Belongs to the ATPase A chain family.</text>
</comment>
<dbReference type="NCBIfam" id="NF004477">
    <property type="entry name" value="PRK05815.1-1"/>
    <property type="match status" value="1"/>
</dbReference>
<protein>
    <recommendedName>
        <fullName evidence="12 13">ATP synthase subunit a</fullName>
    </recommendedName>
    <alternativeName>
        <fullName evidence="12">ATP synthase F0 sector subunit a</fullName>
    </alternativeName>
    <alternativeName>
        <fullName evidence="12">F-ATPase subunit 6</fullName>
    </alternativeName>
</protein>
<evidence type="ECO:0000256" key="2">
    <source>
        <dbReference type="ARBA" id="ARBA00006810"/>
    </source>
</evidence>
<keyword evidence="9 12" id="KW-0406">Ion transport</keyword>
<feature type="transmembrane region" description="Helical" evidence="12">
    <location>
        <begin position="219"/>
        <end position="238"/>
    </location>
</feature>
<evidence type="ECO:0000256" key="5">
    <source>
        <dbReference type="ARBA" id="ARBA00022547"/>
    </source>
</evidence>
<dbReference type="SUPFAM" id="SSF81336">
    <property type="entry name" value="F1F0 ATP synthase subunit A"/>
    <property type="match status" value="1"/>
</dbReference>
<dbReference type="AlphaFoldDB" id="A0A1I5AIQ2"/>
<reference evidence="15" key="1">
    <citation type="submission" date="2016-10" db="EMBL/GenBank/DDBJ databases">
        <authorList>
            <person name="Varghese N."/>
            <person name="Submissions S."/>
        </authorList>
    </citation>
    <scope>NUCLEOTIDE SEQUENCE [LARGE SCALE GENOMIC DNA]</scope>
    <source>
        <strain evidence="15">DSM 6150</strain>
    </source>
</reference>
<dbReference type="STRING" id="83765.SAMN05660284_01928"/>
<feature type="transmembrane region" description="Helical" evidence="12">
    <location>
        <begin position="121"/>
        <end position="139"/>
    </location>
</feature>